<gene>
    <name evidence="2" type="ORF">CRP01_37895</name>
</gene>
<feature type="region of interest" description="Disordered" evidence="1">
    <location>
        <begin position="240"/>
        <end position="259"/>
    </location>
</feature>
<dbReference type="OrthoDB" id="1488184at2"/>
<comment type="caution">
    <text evidence="2">The sequence shown here is derived from an EMBL/GenBank/DDBJ whole genome shotgun (WGS) entry which is preliminary data.</text>
</comment>
<evidence type="ECO:0000313" key="3">
    <source>
        <dbReference type="Proteomes" id="UP000223913"/>
    </source>
</evidence>
<protein>
    <submittedName>
        <fullName evidence="2">Uncharacterized protein</fullName>
    </submittedName>
</protein>
<reference evidence="2 3" key="1">
    <citation type="submission" date="2017-10" db="EMBL/GenBank/DDBJ databases">
        <title>The draft genome sequence of Lewinella nigricans NBRC 102662.</title>
        <authorList>
            <person name="Wang K."/>
        </authorList>
    </citation>
    <scope>NUCLEOTIDE SEQUENCE [LARGE SCALE GENOMIC DNA]</scope>
    <source>
        <strain evidence="2 3">NBRC 102662</strain>
    </source>
</reference>
<keyword evidence="3" id="KW-1185">Reference proteome</keyword>
<dbReference type="EMBL" id="PDUD01000058">
    <property type="protein sequence ID" value="PHN01255.1"/>
    <property type="molecule type" value="Genomic_DNA"/>
</dbReference>
<accession>A0A2D0MYC8</accession>
<dbReference type="AlphaFoldDB" id="A0A2D0MYC8"/>
<dbReference type="Proteomes" id="UP000223913">
    <property type="component" value="Unassembled WGS sequence"/>
</dbReference>
<evidence type="ECO:0000313" key="2">
    <source>
        <dbReference type="EMBL" id="PHN01255.1"/>
    </source>
</evidence>
<organism evidence="2 3">
    <name type="scientific">Flavilitoribacter nigricans (strain ATCC 23147 / DSM 23189 / NBRC 102662 / NCIMB 1420 / SS-2)</name>
    <name type="common">Lewinella nigricans</name>
    <dbReference type="NCBI Taxonomy" id="1122177"/>
    <lineage>
        <taxon>Bacteria</taxon>
        <taxon>Pseudomonadati</taxon>
        <taxon>Bacteroidota</taxon>
        <taxon>Saprospiria</taxon>
        <taxon>Saprospirales</taxon>
        <taxon>Lewinellaceae</taxon>
        <taxon>Flavilitoribacter</taxon>
    </lineage>
</organism>
<evidence type="ECO:0000256" key="1">
    <source>
        <dbReference type="SAM" id="MobiDB-lite"/>
    </source>
</evidence>
<name>A0A2D0MYC8_FLAN2</name>
<dbReference type="InterPro" id="IPR045538">
    <property type="entry name" value="CIS_TMP"/>
</dbReference>
<proteinExistence type="predicted"/>
<sequence length="430" mass="49930">MQHQIQKQILEVVVRESGRAEAVSAKVTDLFNYQVLPQLERLFDELGLDDELIVIDRLEIETAVNDERSLARQLPNRMLSAIEQALKKELKYIPEVSDKPVRENPKQHLTKPVALLRVFTYFLETGTFPWWYAEEAFHDFEAELIEEGNIKEVIAIIQARMTRPQCMRRLIHQCSNTVIQAVLQEDIPLSNRSVWDHPLQDRQPEVFRRQLLEWAFGTARSNRQMDDLLAVLDAVPEQENHDTEDWSLPEMSSSSREVPLRPPATDEYYIHNAGLVLLAHMLEVFLEHFGLVRDGHFVAPTAQERAIHLLEYLASGRQQVAEPEQLFHKFLCARPLNAPVARRVALSDAEKDEAENLLGTILQHWPKMQSTDLETLRSSFLQRPGKLYRKQGAWRIRVERETIDILLDFLPWSIAVVHLPWLDGVVWVEW</sequence>
<dbReference type="RefSeq" id="WP_099155312.1">
    <property type="nucleotide sequence ID" value="NZ_PDUD01000058.1"/>
</dbReference>
<dbReference type="Pfam" id="PF19268">
    <property type="entry name" value="CIS_TMP"/>
    <property type="match status" value="1"/>
</dbReference>